<name>A0A8C6WL95_9GOBI</name>
<dbReference type="PANTHER" id="PTHR15503:SF36">
    <property type="entry name" value="RETROTRANSPOSON GAG-LIKE PROTEIN 5"/>
    <property type="match status" value="1"/>
</dbReference>
<feature type="domain" description="Retrotransposon gag" evidence="2">
    <location>
        <begin position="161"/>
        <end position="221"/>
    </location>
</feature>
<reference evidence="3" key="2">
    <citation type="submission" date="2025-09" db="UniProtKB">
        <authorList>
            <consortium name="Ensembl"/>
        </authorList>
    </citation>
    <scope>IDENTIFICATION</scope>
</reference>
<keyword evidence="4" id="KW-1185">Reference proteome</keyword>
<reference evidence="3" key="1">
    <citation type="submission" date="2025-08" db="UniProtKB">
        <authorList>
            <consortium name="Ensembl"/>
        </authorList>
    </citation>
    <scope>IDENTIFICATION</scope>
</reference>
<dbReference type="Gene3D" id="4.10.60.10">
    <property type="entry name" value="Zinc finger, CCHC-type"/>
    <property type="match status" value="1"/>
</dbReference>
<dbReference type="InterPro" id="IPR032567">
    <property type="entry name" value="RTL1-rel"/>
</dbReference>
<dbReference type="Proteomes" id="UP000694523">
    <property type="component" value="Unplaced"/>
</dbReference>
<dbReference type="InterPro" id="IPR036875">
    <property type="entry name" value="Znf_CCHC_sf"/>
</dbReference>
<dbReference type="SUPFAM" id="SSF57756">
    <property type="entry name" value="Retrovirus zinc finger-like domains"/>
    <property type="match status" value="1"/>
</dbReference>
<evidence type="ECO:0000259" key="2">
    <source>
        <dbReference type="Pfam" id="PF03732"/>
    </source>
</evidence>
<evidence type="ECO:0000313" key="3">
    <source>
        <dbReference type="Ensembl" id="ENSNMLP00000015220.1"/>
    </source>
</evidence>
<dbReference type="Ensembl" id="ENSNMLT00000017103.1">
    <property type="protein sequence ID" value="ENSNMLP00000015220.1"/>
    <property type="gene ID" value="ENSNMLG00000010098.1"/>
</dbReference>
<sequence>MIPVCSPLPPSPPVWDNQDSVEIPGSSSTLRQFVISTYHEAQLKEMGESQNAFGAQMSQIGSILESLHTAYVHFSAQQQEATPPQEAAASRPPDPPFRESHVPDPEHYSGDMGKCGAFLLQCSLVFNQRPYTYATDYSKIAFVMGLLQGRALAWASATWETRALKKVFDHPVQGKEAAKRMLSLRQGTRSAADFSIDFRTLAAEAGWDDTALQSVFINGLSEQLKDELAVKDEFVDLDSLIYVAIKLDNRLRECRRDKALPQSSHFPTPTSQHWVTNAVGTRLTQAERLCRIQSGECMYCRKIGHFVANCPVRPKGWALQ</sequence>
<proteinExistence type="predicted"/>
<dbReference type="Pfam" id="PF03732">
    <property type="entry name" value="Retrotrans_gag"/>
    <property type="match status" value="1"/>
</dbReference>
<organism evidence="3 4">
    <name type="scientific">Neogobius melanostomus</name>
    <name type="common">round goby</name>
    <dbReference type="NCBI Taxonomy" id="47308"/>
    <lineage>
        <taxon>Eukaryota</taxon>
        <taxon>Metazoa</taxon>
        <taxon>Chordata</taxon>
        <taxon>Craniata</taxon>
        <taxon>Vertebrata</taxon>
        <taxon>Euteleostomi</taxon>
        <taxon>Actinopterygii</taxon>
        <taxon>Neopterygii</taxon>
        <taxon>Teleostei</taxon>
        <taxon>Neoteleostei</taxon>
        <taxon>Acanthomorphata</taxon>
        <taxon>Gobiaria</taxon>
        <taxon>Gobiiformes</taxon>
        <taxon>Gobioidei</taxon>
        <taxon>Gobiidae</taxon>
        <taxon>Benthophilinae</taxon>
        <taxon>Neogobiini</taxon>
        <taxon>Neogobius</taxon>
    </lineage>
</organism>
<dbReference type="GO" id="GO:0003676">
    <property type="term" value="F:nucleic acid binding"/>
    <property type="evidence" value="ECO:0007669"/>
    <property type="project" value="InterPro"/>
</dbReference>
<accession>A0A8C6WL95</accession>
<protein>
    <recommendedName>
        <fullName evidence="2">Retrotransposon gag domain-containing protein</fullName>
    </recommendedName>
</protein>
<feature type="compositionally biased region" description="Basic and acidic residues" evidence="1">
    <location>
        <begin position="96"/>
        <end position="106"/>
    </location>
</feature>
<dbReference type="PANTHER" id="PTHR15503">
    <property type="entry name" value="LDOC1 RELATED"/>
    <property type="match status" value="1"/>
</dbReference>
<dbReference type="GO" id="GO:0008270">
    <property type="term" value="F:zinc ion binding"/>
    <property type="evidence" value="ECO:0007669"/>
    <property type="project" value="InterPro"/>
</dbReference>
<dbReference type="AlphaFoldDB" id="A0A8C6WL95"/>
<dbReference type="InterPro" id="IPR005162">
    <property type="entry name" value="Retrotrans_gag_dom"/>
</dbReference>
<evidence type="ECO:0000256" key="1">
    <source>
        <dbReference type="SAM" id="MobiDB-lite"/>
    </source>
</evidence>
<feature type="compositionally biased region" description="Low complexity" evidence="1">
    <location>
        <begin position="76"/>
        <end position="89"/>
    </location>
</feature>
<feature type="region of interest" description="Disordered" evidence="1">
    <location>
        <begin position="76"/>
        <end position="106"/>
    </location>
</feature>
<evidence type="ECO:0000313" key="4">
    <source>
        <dbReference type="Proteomes" id="UP000694523"/>
    </source>
</evidence>